<evidence type="ECO:0000256" key="9">
    <source>
        <dbReference type="ARBA" id="ARBA00033417"/>
    </source>
</evidence>
<evidence type="ECO:0000256" key="8">
    <source>
        <dbReference type="ARBA" id="ARBA00033335"/>
    </source>
</evidence>
<evidence type="ECO:0000256" key="6">
    <source>
        <dbReference type="ARBA" id="ARBA00023157"/>
    </source>
</evidence>
<keyword evidence="5" id="KW-0378">Hydrolase</keyword>
<dbReference type="Gene3D" id="3.20.20.80">
    <property type="entry name" value="Glycosidases"/>
    <property type="match status" value="1"/>
</dbReference>
<dbReference type="Pfam" id="PF00332">
    <property type="entry name" value="Glyco_hydro_17"/>
    <property type="match status" value="1"/>
</dbReference>
<evidence type="ECO:0000256" key="5">
    <source>
        <dbReference type="ARBA" id="ARBA00022801"/>
    </source>
</evidence>
<dbReference type="AlphaFoldDB" id="A0A6J1C8J5"/>
<dbReference type="InterPro" id="IPR000490">
    <property type="entry name" value="Glyco_hydro_17"/>
</dbReference>
<evidence type="ECO:0000256" key="11">
    <source>
        <dbReference type="SAM" id="SignalP"/>
    </source>
</evidence>
<organism evidence="13 14">
    <name type="scientific">Momordica charantia</name>
    <name type="common">Bitter gourd</name>
    <name type="synonym">Balsam pear</name>
    <dbReference type="NCBI Taxonomy" id="3673"/>
    <lineage>
        <taxon>Eukaryota</taxon>
        <taxon>Viridiplantae</taxon>
        <taxon>Streptophyta</taxon>
        <taxon>Embryophyta</taxon>
        <taxon>Tracheophyta</taxon>
        <taxon>Spermatophyta</taxon>
        <taxon>Magnoliopsida</taxon>
        <taxon>eudicotyledons</taxon>
        <taxon>Gunneridae</taxon>
        <taxon>Pentapetalae</taxon>
        <taxon>rosids</taxon>
        <taxon>fabids</taxon>
        <taxon>Cucurbitales</taxon>
        <taxon>Cucurbitaceae</taxon>
        <taxon>Momordiceae</taxon>
        <taxon>Momordica</taxon>
    </lineage>
</organism>
<evidence type="ECO:0000256" key="4">
    <source>
        <dbReference type="ARBA" id="ARBA00022729"/>
    </source>
</evidence>
<evidence type="ECO:0000256" key="10">
    <source>
        <dbReference type="RuleBase" id="RU004335"/>
    </source>
</evidence>
<evidence type="ECO:0000313" key="14">
    <source>
        <dbReference type="RefSeq" id="XP_022137889.1"/>
    </source>
</evidence>
<dbReference type="InterPro" id="IPR044965">
    <property type="entry name" value="Glyco_hydro_17_plant"/>
</dbReference>
<dbReference type="Proteomes" id="UP000504603">
    <property type="component" value="Unplaced"/>
</dbReference>
<evidence type="ECO:0000256" key="7">
    <source>
        <dbReference type="ARBA" id="ARBA00023295"/>
    </source>
</evidence>
<sequence>MASPLPPSRLLALTSTAATLLLLLPTLIQIKGAKGGSIGVNYGTVADNLPPPSKVAQFLSDSTIINRVRLFDANPEILRAFAHTGISLTITVPNDQIPRLAKPNFAEDWIKFNVQPYVPATDIIRVLVGNEVLATANKLLIAQSSIPRAHHGPVEAPVLPPKSPSPVTGGKKWCLPKTGADSEALQRNIDYVCGMGLDCGPIQENGPCFAPNTVRAHAAYVMNAYFQATDGNDYDCDFDQTGALTTMDPSYGKCKY</sequence>
<dbReference type="GO" id="GO:0005975">
    <property type="term" value="P:carbohydrate metabolic process"/>
    <property type="evidence" value="ECO:0007669"/>
    <property type="project" value="InterPro"/>
</dbReference>
<evidence type="ECO:0000259" key="12">
    <source>
        <dbReference type="SMART" id="SM00768"/>
    </source>
</evidence>
<keyword evidence="7" id="KW-0326">Glycosidase</keyword>
<dbReference type="PANTHER" id="PTHR32227">
    <property type="entry name" value="GLUCAN ENDO-1,3-BETA-GLUCOSIDASE BG1-RELATED-RELATED"/>
    <property type="match status" value="1"/>
</dbReference>
<keyword evidence="13" id="KW-1185">Reference proteome</keyword>
<dbReference type="SMART" id="SM00768">
    <property type="entry name" value="X8"/>
    <property type="match status" value="1"/>
</dbReference>
<comment type="catalytic activity">
    <reaction evidence="1">
        <text>Hydrolysis of (1-&gt;3)-beta-D-glucosidic linkages in (1-&gt;3)-beta-D-glucans.</text>
        <dbReference type="EC" id="3.2.1.39"/>
    </reaction>
</comment>
<comment type="similarity">
    <text evidence="2 10">Belongs to the glycosyl hydrolase 17 family.</text>
</comment>
<dbReference type="SUPFAM" id="SSF51445">
    <property type="entry name" value="(Trans)glycosidases"/>
    <property type="match status" value="1"/>
</dbReference>
<dbReference type="EC" id="3.2.1.39" evidence="3"/>
<proteinExistence type="inferred from homology"/>
<evidence type="ECO:0000313" key="13">
    <source>
        <dbReference type="Proteomes" id="UP000504603"/>
    </source>
</evidence>
<accession>A0A6J1C8J5</accession>
<evidence type="ECO:0000256" key="1">
    <source>
        <dbReference type="ARBA" id="ARBA00000382"/>
    </source>
</evidence>
<evidence type="ECO:0000256" key="3">
    <source>
        <dbReference type="ARBA" id="ARBA00012780"/>
    </source>
</evidence>
<evidence type="ECO:0000256" key="2">
    <source>
        <dbReference type="ARBA" id="ARBA00008773"/>
    </source>
</evidence>
<dbReference type="InterPro" id="IPR012946">
    <property type="entry name" value="X8"/>
</dbReference>
<feature type="domain" description="X8" evidence="12">
    <location>
        <begin position="172"/>
        <end position="256"/>
    </location>
</feature>
<dbReference type="KEGG" id="mcha:111009204"/>
<feature type="signal peptide" evidence="11">
    <location>
        <begin position="1"/>
        <end position="35"/>
    </location>
</feature>
<name>A0A6J1C8J5_MOMCH</name>
<dbReference type="InterPro" id="IPR017853">
    <property type="entry name" value="GH"/>
</dbReference>
<reference evidence="14" key="1">
    <citation type="submission" date="2025-08" db="UniProtKB">
        <authorList>
            <consortium name="RefSeq"/>
        </authorList>
    </citation>
    <scope>IDENTIFICATION</scope>
    <source>
        <strain evidence="14">OHB3-1</strain>
    </source>
</reference>
<dbReference type="Pfam" id="PF07983">
    <property type="entry name" value="X8"/>
    <property type="match status" value="1"/>
</dbReference>
<feature type="chain" id="PRO_5026714623" description="glucan endo-1,3-beta-D-glucosidase" evidence="11">
    <location>
        <begin position="36"/>
        <end position="256"/>
    </location>
</feature>
<keyword evidence="4 11" id="KW-0732">Signal</keyword>
<dbReference type="FunFam" id="1.20.58.1040:FF:000003">
    <property type="entry name" value="glucan endo-1,3-beta-glucosidase 7"/>
    <property type="match status" value="1"/>
</dbReference>
<dbReference type="GO" id="GO:0042973">
    <property type="term" value="F:glucan endo-1,3-beta-D-glucosidase activity"/>
    <property type="evidence" value="ECO:0007669"/>
    <property type="project" value="UniProtKB-EC"/>
</dbReference>
<protein>
    <recommendedName>
        <fullName evidence="3">glucan endo-1,3-beta-D-glucosidase</fullName>
        <ecNumber evidence="3">3.2.1.39</ecNumber>
    </recommendedName>
    <alternativeName>
        <fullName evidence="8">(1-&gt;3)-beta-glucan endohydrolase</fullName>
    </alternativeName>
    <alternativeName>
        <fullName evidence="9">Beta-1,3-endoglucanase</fullName>
    </alternativeName>
</protein>
<keyword evidence="6" id="KW-1015">Disulfide bond</keyword>
<dbReference type="OrthoDB" id="1938138at2759"/>
<gene>
    <name evidence="14" type="primary">LOC111009204</name>
</gene>
<dbReference type="GeneID" id="111009204"/>
<dbReference type="RefSeq" id="XP_022137889.1">
    <property type="nucleotide sequence ID" value="XM_022282197.1"/>
</dbReference>
<dbReference type="Gene3D" id="1.20.58.1040">
    <property type="match status" value="1"/>
</dbReference>